<dbReference type="EMBL" id="CP034210">
    <property type="protein sequence ID" value="QBZ66075.1"/>
    <property type="molecule type" value="Genomic_DNA"/>
</dbReference>
<dbReference type="AlphaFoldDB" id="A0A4P7NU64"/>
<accession>A0A4P7NU64</accession>
<evidence type="ECO:0000313" key="2">
    <source>
        <dbReference type="Proteomes" id="UP000294847"/>
    </source>
</evidence>
<sequence>MASLGMRNMASMLSFVTHAPPDIVKPPHIVGLSTTPLQFASPQKMGFFFTEFLKWKMVFHGLGSPDHQAWYSLFEPQDAIKTHNFTYGIDHVSDDKREAILSRIRVSSDTAFLLKAFVEELHKQAESAAAQDGCLIVVVSGEMTPELNICLSLDGCSSYLRKSSWFDDLSKMYGVPITLMTPSLFSTGWKMHPFLGQIKPELTSPEEMETMLAQSCGGAFTEAIIKALLSLTQFEGSVVEAANVTGKELFAPLYNAIHDSLINRTPEEGVAQHRWKDLKTPANPSQTVGNSGNGYPFLKGAFGGSKESQLCHIQFLAQQELRSCPGDWDQPGNKESRSTLLTLLQSLNPQEDRVRETFTLIEWRCSMNFVADATLLYLDLPQPQGETCRNWNWDIQQHTDAAKKDFGRLRSEIFGQLTEYWPRNPLPVGIQRNNFRDNLYWRPLQYLSTAICENVFDSSNYTKSAAAGFEAMNKAKTFITRMAELQFLMIRNGNSTVMNLGQAWADCALGPNASTSPAPVVYTTPSALPLTASVAHATLDGASPNVSVVTEKRTAFPSEPALMATQKSAAVIKAVPNPVQQEKSDVADISLKLQADPQLLERVRLFLAHQGQSSDEKTAKSVDCPIDSIARLGASPDSKAKLPTSSDLVLGTVPPLQPFKATSPQMKSMHERKRMLDQMDARAQEEDAKVNEARKIQMGAKWSAKNCW</sequence>
<organism evidence="1 2">
    <name type="scientific">Pyricularia oryzae</name>
    <name type="common">Rice blast fungus</name>
    <name type="synonym">Magnaporthe oryzae</name>
    <dbReference type="NCBI Taxonomy" id="318829"/>
    <lineage>
        <taxon>Eukaryota</taxon>
        <taxon>Fungi</taxon>
        <taxon>Dikarya</taxon>
        <taxon>Ascomycota</taxon>
        <taxon>Pezizomycotina</taxon>
        <taxon>Sordariomycetes</taxon>
        <taxon>Sordariomycetidae</taxon>
        <taxon>Magnaporthales</taxon>
        <taxon>Pyriculariaceae</taxon>
        <taxon>Pyricularia</taxon>
    </lineage>
</organism>
<reference evidence="1 2" key="1">
    <citation type="journal article" date="2019" name="Mol. Biol. Evol.">
        <title>Blast fungal genomes show frequent chromosomal changes, gene gains and losses, and effector gene turnover.</title>
        <authorList>
            <person name="Gomez Luciano L.B."/>
            <person name="Jason Tsai I."/>
            <person name="Chuma I."/>
            <person name="Tosa Y."/>
            <person name="Chen Y.H."/>
            <person name="Li J.Y."/>
            <person name="Li M.Y."/>
            <person name="Jade Lu M.Y."/>
            <person name="Nakayashiki H."/>
            <person name="Li W.H."/>
        </authorList>
    </citation>
    <scope>NUCLEOTIDE SEQUENCE [LARGE SCALE GENOMIC DNA]</scope>
    <source>
        <strain evidence="1">MZ5-1-6</strain>
    </source>
</reference>
<protein>
    <submittedName>
        <fullName evidence="1">Uncharacterized protein</fullName>
    </submittedName>
</protein>
<evidence type="ECO:0000313" key="1">
    <source>
        <dbReference type="EMBL" id="QBZ66075.1"/>
    </source>
</evidence>
<dbReference type="Proteomes" id="UP000294847">
    <property type="component" value="Chromosome 7"/>
</dbReference>
<gene>
    <name evidence="1" type="ORF">PoMZ_13045</name>
</gene>
<proteinExistence type="predicted"/>
<name>A0A4P7NU64_PYROR</name>